<dbReference type="InterPro" id="IPR005674">
    <property type="entry name" value="CocE/Ser_esterase"/>
</dbReference>
<feature type="domain" description="Xaa-Pro dipeptidyl-peptidase C-terminal" evidence="2">
    <location>
        <begin position="359"/>
        <end position="614"/>
    </location>
</feature>
<dbReference type="GO" id="GO:0016787">
    <property type="term" value="F:hydrolase activity"/>
    <property type="evidence" value="ECO:0007669"/>
    <property type="project" value="UniProtKB-KW"/>
</dbReference>
<evidence type="ECO:0000256" key="1">
    <source>
        <dbReference type="ARBA" id="ARBA00022801"/>
    </source>
</evidence>
<dbReference type="EMBL" id="JAMKFE010000006">
    <property type="protein sequence ID" value="MCM5680342.1"/>
    <property type="molecule type" value="Genomic_DNA"/>
</dbReference>
<proteinExistence type="predicted"/>
<name>A0ABT0YQ17_9BURK</name>
<dbReference type="PANTHER" id="PTHR43056">
    <property type="entry name" value="PEPTIDASE S9 PROLYL OLIGOPEPTIDASE"/>
    <property type="match status" value="1"/>
</dbReference>
<dbReference type="SMART" id="SM00939">
    <property type="entry name" value="PepX_C"/>
    <property type="match status" value="1"/>
</dbReference>
<evidence type="ECO:0000259" key="2">
    <source>
        <dbReference type="SMART" id="SM00939"/>
    </source>
</evidence>
<dbReference type="RefSeq" id="WP_251778783.1">
    <property type="nucleotide sequence ID" value="NZ_JAMKFE010000006.1"/>
</dbReference>
<evidence type="ECO:0000313" key="3">
    <source>
        <dbReference type="EMBL" id="MCM5680342.1"/>
    </source>
</evidence>
<dbReference type="Pfam" id="PF02129">
    <property type="entry name" value="Peptidase_S15"/>
    <property type="match status" value="1"/>
</dbReference>
<dbReference type="NCBIfam" id="TIGR00976">
    <property type="entry name" value="CocE_NonD"/>
    <property type="match status" value="1"/>
</dbReference>
<sequence length="627" mass="68600">MEAEMSRRGRVKWLWALLALALSAGAGIVALYAGRHHVPVHWQVAVRALISGVTVDHGVRIAMPDGVHLAASLYLPPNARRSLPTVLIRLPYDRKRYGEALASALFFSRHGYAVLVQDIRGKFESEGEFAPWYRATEDGAATLDWIVQQPWSNGKVGTFGCSALGELQYALARARHPAHAAMIAQGAGGALGSMRGTSAHFGFFEGGVFQLASGFGWFVKHGAKDPRAPAPAGLDIGSAIWGLPVAGLVNQARPAPNAYDELLRWPLDDPRWRGYGFVSDGDRLTTPTLDINNWGDQTIEGTLALARHARAQETDRGPVRHHVVIAPGDHCEAEAIAQTGRFGDLEMPHAEQPYRDWYLRWFDHWLRGNADALEELPPYLFYVVGEGRWLTSSHWPPEGVQTQRWYLHSAGRANSRDGDGQLLTAPAPAGEANDEFVYDPAKPVPSRGGPLCCTGNPADRAGPVDQRDVETRSDVLVYTSPPLQRPLRIAGPLVAKLTVSSSAPDTDFVARLVHVWPDGRATSIQEGALRARYREGTDKPALMTPGQTYQIAVNMRSIAYLLPEGHRLRLHVTSSSFPRLERNLNTGGDNAEESRGVVARNRVHHGGARLSYLELPVLELPAVGSDR</sequence>
<dbReference type="SUPFAM" id="SSF49785">
    <property type="entry name" value="Galactose-binding domain-like"/>
    <property type="match status" value="1"/>
</dbReference>
<dbReference type="InterPro" id="IPR029058">
    <property type="entry name" value="AB_hydrolase_fold"/>
</dbReference>
<dbReference type="Gene3D" id="2.60.120.260">
    <property type="entry name" value="Galactose-binding domain-like"/>
    <property type="match status" value="1"/>
</dbReference>
<dbReference type="Gene3D" id="1.10.3020.10">
    <property type="entry name" value="alpha-amino acid ester hydrolase ( Helical cap domain)"/>
    <property type="match status" value="1"/>
</dbReference>
<dbReference type="Gene3D" id="3.40.50.1820">
    <property type="entry name" value="alpha/beta hydrolase"/>
    <property type="match status" value="1"/>
</dbReference>
<dbReference type="InterPro" id="IPR008979">
    <property type="entry name" value="Galactose-bd-like_sf"/>
</dbReference>
<dbReference type="SUPFAM" id="SSF53474">
    <property type="entry name" value="alpha/beta-Hydrolases"/>
    <property type="match status" value="1"/>
</dbReference>
<dbReference type="InterPro" id="IPR000383">
    <property type="entry name" value="Xaa-Pro-like_dom"/>
</dbReference>
<keyword evidence="1 3" id="KW-0378">Hydrolase</keyword>
<dbReference type="InterPro" id="IPR050585">
    <property type="entry name" value="Xaa-Pro_dipeptidyl-ppase/CocE"/>
</dbReference>
<dbReference type="Proteomes" id="UP001165541">
    <property type="component" value="Unassembled WGS sequence"/>
</dbReference>
<reference evidence="3" key="1">
    <citation type="submission" date="2022-05" db="EMBL/GenBank/DDBJ databases">
        <title>Schlegelella sp. nov., isolated from mangrove soil.</title>
        <authorList>
            <person name="Liu Y."/>
            <person name="Ge X."/>
            <person name="Liu W."/>
        </authorList>
    </citation>
    <scope>NUCLEOTIDE SEQUENCE</scope>
    <source>
        <strain evidence="3">S2-27</strain>
    </source>
</reference>
<organism evidence="3 4">
    <name type="scientific">Caldimonas mangrovi</name>
    <dbReference type="NCBI Taxonomy" id="2944811"/>
    <lineage>
        <taxon>Bacteria</taxon>
        <taxon>Pseudomonadati</taxon>
        <taxon>Pseudomonadota</taxon>
        <taxon>Betaproteobacteria</taxon>
        <taxon>Burkholderiales</taxon>
        <taxon>Sphaerotilaceae</taxon>
        <taxon>Caldimonas</taxon>
    </lineage>
</organism>
<evidence type="ECO:0000313" key="4">
    <source>
        <dbReference type="Proteomes" id="UP001165541"/>
    </source>
</evidence>
<dbReference type="InterPro" id="IPR013736">
    <property type="entry name" value="Xaa-Pro_dipept_C"/>
</dbReference>
<dbReference type="PANTHER" id="PTHR43056:SF10">
    <property type="entry name" value="COCE_NOND FAMILY, PUTATIVE (AFU_ORTHOLOGUE AFUA_7G00600)-RELATED"/>
    <property type="match status" value="1"/>
</dbReference>
<accession>A0ABT0YQ17</accession>
<dbReference type="Pfam" id="PF08530">
    <property type="entry name" value="PepX_C"/>
    <property type="match status" value="1"/>
</dbReference>
<gene>
    <name evidence="3" type="ORF">M8A51_12460</name>
</gene>
<keyword evidence="4" id="KW-1185">Reference proteome</keyword>
<comment type="caution">
    <text evidence="3">The sequence shown here is derived from an EMBL/GenBank/DDBJ whole genome shotgun (WGS) entry which is preliminary data.</text>
</comment>
<protein>
    <submittedName>
        <fullName evidence="3">CocE/NonD family hydrolase</fullName>
    </submittedName>
</protein>